<evidence type="ECO:0000256" key="8">
    <source>
        <dbReference type="ARBA" id="ARBA00023136"/>
    </source>
</evidence>
<reference evidence="13 14" key="1">
    <citation type="submission" date="2016-11" db="EMBL/GenBank/DDBJ databases">
        <title>Mixed transmission modes and dynamic genome evolution in an obligate animal-bacterial symbiosis.</title>
        <authorList>
            <person name="Russell S.L."/>
            <person name="Corbett-Detig R.B."/>
            <person name="Cavanaugh C.M."/>
        </authorList>
    </citation>
    <scope>NUCLEOTIDE SEQUENCE [LARGE SCALE GENOMIC DNA]</scope>
    <source>
        <strain evidence="13">Sveles-Q1</strain>
    </source>
</reference>
<dbReference type="InterPro" id="IPR045584">
    <property type="entry name" value="Pilin-like"/>
</dbReference>
<dbReference type="Gene3D" id="3.30.700.10">
    <property type="entry name" value="Glycoprotein, Type 4 Pilin"/>
    <property type="match status" value="1"/>
</dbReference>
<keyword evidence="14" id="KW-1185">Reference proteome</keyword>
<dbReference type="Proteomes" id="UP000191110">
    <property type="component" value="Unassembled WGS sequence"/>
</dbReference>
<evidence type="ECO:0000256" key="7">
    <source>
        <dbReference type="ARBA" id="ARBA00022989"/>
    </source>
</evidence>
<organism evidence="13 14">
    <name type="scientific">Solemya pervernicosa gill symbiont</name>
    <dbReference type="NCBI Taxonomy" id="642797"/>
    <lineage>
        <taxon>Bacteria</taxon>
        <taxon>Pseudomonadati</taxon>
        <taxon>Pseudomonadota</taxon>
        <taxon>Gammaproteobacteria</taxon>
        <taxon>sulfur-oxidizing symbionts</taxon>
    </lineage>
</organism>
<name>A0A1T2L8H5_9GAMM</name>
<keyword evidence="5" id="KW-0997">Cell inner membrane</keyword>
<dbReference type="InterPro" id="IPR012902">
    <property type="entry name" value="N_methyl_site"/>
</dbReference>
<evidence type="ECO:0000313" key="14">
    <source>
        <dbReference type="Proteomes" id="UP000191110"/>
    </source>
</evidence>
<comment type="subcellular location">
    <subcellularLocation>
        <location evidence="1">Cell inner membrane</location>
        <topology evidence="1">Single-pass membrane protein</topology>
    </subcellularLocation>
</comment>
<evidence type="ECO:0000256" key="5">
    <source>
        <dbReference type="ARBA" id="ARBA00022519"/>
    </source>
</evidence>
<dbReference type="RefSeq" id="WP_172840144.1">
    <property type="nucleotide sequence ID" value="NZ_MPRL01000011.1"/>
</dbReference>
<gene>
    <name evidence="13" type="ORF">BOW53_04250</name>
</gene>
<dbReference type="PROSITE" id="PS00409">
    <property type="entry name" value="PROKAR_NTER_METHYL"/>
    <property type="match status" value="1"/>
</dbReference>
<protein>
    <recommendedName>
        <fullName evidence="2">Type II secretion system protein H</fullName>
    </recommendedName>
    <alternativeName>
        <fullName evidence="10">General secretion pathway protein H</fullName>
    </alternativeName>
</protein>
<evidence type="ECO:0000313" key="13">
    <source>
        <dbReference type="EMBL" id="OOZ41334.1"/>
    </source>
</evidence>
<evidence type="ECO:0000256" key="4">
    <source>
        <dbReference type="ARBA" id="ARBA00022481"/>
    </source>
</evidence>
<dbReference type="SUPFAM" id="SSF54523">
    <property type="entry name" value="Pili subunits"/>
    <property type="match status" value="1"/>
</dbReference>
<feature type="domain" description="General secretion pathway GspH" evidence="12">
    <location>
        <begin position="44"/>
        <end position="170"/>
    </location>
</feature>
<dbReference type="InterPro" id="IPR022346">
    <property type="entry name" value="T2SS_GspH"/>
</dbReference>
<evidence type="ECO:0000256" key="11">
    <source>
        <dbReference type="SAM" id="Phobius"/>
    </source>
</evidence>
<evidence type="ECO:0000256" key="2">
    <source>
        <dbReference type="ARBA" id="ARBA00021549"/>
    </source>
</evidence>
<feature type="transmembrane region" description="Helical" evidence="11">
    <location>
        <begin position="12"/>
        <end position="32"/>
    </location>
</feature>
<evidence type="ECO:0000256" key="6">
    <source>
        <dbReference type="ARBA" id="ARBA00022692"/>
    </source>
</evidence>
<dbReference type="Pfam" id="PF12019">
    <property type="entry name" value="GspH"/>
    <property type="match status" value="1"/>
</dbReference>
<comment type="caution">
    <text evidence="13">The sequence shown here is derived from an EMBL/GenBank/DDBJ whole genome shotgun (WGS) entry which is preliminary data.</text>
</comment>
<accession>A0A1T2L8H5</accession>
<evidence type="ECO:0000256" key="9">
    <source>
        <dbReference type="ARBA" id="ARBA00025772"/>
    </source>
</evidence>
<evidence type="ECO:0000256" key="10">
    <source>
        <dbReference type="ARBA" id="ARBA00030775"/>
    </source>
</evidence>
<evidence type="ECO:0000256" key="3">
    <source>
        <dbReference type="ARBA" id="ARBA00022475"/>
    </source>
</evidence>
<keyword evidence="4" id="KW-0488">Methylation</keyword>
<dbReference type="GO" id="GO:0005886">
    <property type="term" value="C:plasma membrane"/>
    <property type="evidence" value="ECO:0007669"/>
    <property type="project" value="UniProtKB-SubCell"/>
</dbReference>
<dbReference type="EMBL" id="MPRL01000011">
    <property type="protein sequence ID" value="OOZ41334.1"/>
    <property type="molecule type" value="Genomic_DNA"/>
</dbReference>
<dbReference type="Pfam" id="PF07963">
    <property type="entry name" value="N_methyl"/>
    <property type="match status" value="1"/>
</dbReference>
<sequence>MSKNNNRGFTLIELMITLVVISIIAAFAVPSLGDFVTKRKLVGAAEEVYSQLQLARSLAIKRNQTIYVNFAEDGSSTWNFGIGDYSGCTPATTSPTGTTPCAIYELPGDATSTRILHRTSSSNFDNVSMVVSGFGSDETNFEPQRGTADNGNVLMTNDAGQLKVVVSTIGRILICSPAGSTYISGYTECS</sequence>
<keyword evidence="3" id="KW-1003">Cell membrane</keyword>
<keyword evidence="8 11" id="KW-0472">Membrane</keyword>
<keyword evidence="6 11" id="KW-0812">Transmembrane</keyword>
<keyword evidence="7 11" id="KW-1133">Transmembrane helix</keyword>
<proteinExistence type="inferred from homology"/>
<dbReference type="GO" id="GO:0015627">
    <property type="term" value="C:type II protein secretion system complex"/>
    <property type="evidence" value="ECO:0007669"/>
    <property type="project" value="InterPro"/>
</dbReference>
<evidence type="ECO:0000259" key="12">
    <source>
        <dbReference type="Pfam" id="PF12019"/>
    </source>
</evidence>
<dbReference type="NCBIfam" id="TIGR02532">
    <property type="entry name" value="IV_pilin_GFxxxE"/>
    <property type="match status" value="1"/>
</dbReference>
<dbReference type="GO" id="GO:0015628">
    <property type="term" value="P:protein secretion by the type II secretion system"/>
    <property type="evidence" value="ECO:0007669"/>
    <property type="project" value="InterPro"/>
</dbReference>
<dbReference type="AlphaFoldDB" id="A0A1T2L8H5"/>
<comment type="similarity">
    <text evidence="9">Belongs to the GSP H family.</text>
</comment>
<evidence type="ECO:0000256" key="1">
    <source>
        <dbReference type="ARBA" id="ARBA00004377"/>
    </source>
</evidence>